<organism evidence="1 4">
    <name type="scientific">Methylopila capsulata</name>
    <dbReference type="NCBI Taxonomy" id="61654"/>
    <lineage>
        <taxon>Bacteria</taxon>
        <taxon>Pseudomonadati</taxon>
        <taxon>Pseudomonadota</taxon>
        <taxon>Alphaproteobacteria</taxon>
        <taxon>Hyphomicrobiales</taxon>
        <taxon>Methylopilaceae</taxon>
        <taxon>Methylopila</taxon>
    </lineage>
</organism>
<evidence type="ECO:0000313" key="1">
    <source>
        <dbReference type="EMBL" id="GLK57790.1"/>
    </source>
</evidence>
<reference evidence="2 3" key="2">
    <citation type="submission" date="2021-01" db="EMBL/GenBank/DDBJ databases">
        <title>Genomic Encyclopedia of Type Strains, Phase IV (KMG-IV): sequencing the most valuable type-strain genomes for metagenomic binning, comparative biology and taxonomic classification.</title>
        <authorList>
            <person name="Goeker M."/>
        </authorList>
    </citation>
    <scope>NUCLEOTIDE SEQUENCE [LARGE SCALE GENOMIC DNA]</scope>
    <source>
        <strain evidence="2 3">DSM 6130</strain>
    </source>
</reference>
<protein>
    <submittedName>
        <fullName evidence="1">Uncharacterized protein</fullName>
    </submittedName>
</protein>
<gene>
    <name evidence="1" type="ORF">GCM10008170_38100</name>
    <name evidence="2" type="ORF">JOD31_003250</name>
</gene>
<accession>A0A9W6MTG7</accession>
<dbReference type="EMBL" id="BSFF01000010">
    <property type="protein sequence ID" value="GLK57790.1"/>
    <property type="molecule type" value="Genomic_DNA"/>
</dbReference>
<dbReference type="RefSeq" id="WP_204951469.1">
    <property type="nucleotide sequence ID" value="NZ_BSFF01000010.1"/>
</dbReference>
<dbReference type="EMBL" id="JAFBCY010000004">
    <property type="protein sequence ID" value="MBM7852999.1"/>
    <property type="molecule type" value="Genomic_DNA"/>
</dbReference>
<dbReference type="Proteomes" id="UP000758856">
    <property type="component" value="Unassembled WGS sequence"/>
</dbReference>
<evidence type="ECO:0000313" key="4">
    <source>
        <dbReference type="Proteomes" id="UP001143400"/>
    </source>
</evidence>
<reference evidence="1" key="1">
    <citation type="journal article" date="2014" name="Int. J. Syst. Evol. Microbiol.">
        <title>Complete genome sequence of Corynebacterium casei LMG S-19264T (=DSM 44701T), isolated from a smear-ripened cheese.</title>
        <authorList>
            <consortium name="US DOE Joint Genome Institute (JGI-PGF)"/>
            <person name="Walter F."/>
            <person name="Albersmeier A."/>
            <person name="Kalinowski J."/>
            <person name="Ruckert C."/>
        </authorList>
    </citation>
    <scope>NUCLEOTIDE SEQUENCE</scope>
    <source>
        <strain evidence="1">VKM B-1606</strain>
    </source>
</reference>
<keyword evidence="3" id="KW-1185">Reference proteome</keyword>
<dbReference type="Proteomes" id="UP001143400">
    <property type="component" value="Unassembled WGS sequence"/>
</dbReference>
<evidence type="ECO:0000313" key="3">
    <source>
        <dbReference type="Proteomes" id="UP000758856"/>
    </source>
</evidence>
<proteinExistence type="predicted"/>
<dbReference type="AlphaFoldDB" id="A0A9W6MTG7"/>
<sequence>MPSAYASGSVSGAAHPAVVAAMNLDDMRAFLQRSRPATTAEALRLLRGAFPAAPLRLRVAACEG</sequence>
<name>A0A9W6MTG7_9HYPH</name>
<comment type="caution">
    <text evidence="1">The sequence shown here is derived from an EMBL/GenBank/DDBJ whole genome shotgun (WGS) entry which is preliminary data.</text>
</comment>
<evidence type="ECO:0000313" key="2">
    <source>
        <dbReference type="EMBL" id="MBM7852999.1"/>
    </source>
</evidence>
<reference evidence="1" key="3">
    <citation type="submission" date="2023-01" db="EMBL/GenBank/DDBJ databases">
        <authorList>
            <person name="Sun Q."/>
            <person name="Evtushenko L."/>
        </authorList>
    </citation>
    <scope>NUCLEOTIDE SEQUENCE</scope>
    <source>
        <strain evidence="1">VKM B-1606</strain>
    </source>
</reference>